<proteinExistence type="predicted"/>
<dbReference type="RefSeq" id="XP_059600738.1">
    <property type="nucleotide sequence ID" value="XM_059747851.1"/>
</dbReference>
<protein>
    <submittedName>
        <fullName evidence="2">Uncharacterized protein</fullName>
    </submittedName>
</protein>
<sequence length="103" mass="11228">MPPNGHTDTDTPTHTRIHPPPPSVIPDRLRPEYSNPSPAYLLAYRRTALPVGTNGPTWIPGTEQPATPSPDHALLLFSAESGRFISIAPTVASWKDSYFPVSK</sequence>
<organism evidence="2">
    <name type="scientific">Aspergillus niger</name>
    <dbReference type="NCBI Taxonomy" id="5061"/>
    <lineage>
        <taxon>Eukaryota</taxon>
        <taxon>Fungi</taxon>
        <taxon>Dikarya</taxon>
        <taxon>Ascomycota</taxon>
        <taxon>Pezizomycotina</taxon>
        <taxon>Eurotiomycetes</taxon>
        <taxon>Eurotiomycetidae</taxon>
        <taxon>Eurotiales</taxon>
        <taxon>Aspergillaceae</taxon>
        <taxon>Aspergillus</taxon>
        <taxon>Aspergillus subgen. Circumdati</taxon>
    </lineage>
</organism>
<evidence type="ECO:0000313" key="2">
    <source>
        <dbReference type="RefSeq" id="XP_059600738.1"/>
    </source>
</evidence>
<dbReference type="AlphaFoldDB" id="A0AAJ8DYF4"/>
<reference evidence="2" key="1">
    <citation type="submission" date="2025-02" db="EMBL/GenBank/DDBJ databases">
        <authorList>
            <consortium name="NCBI Genome Project"/>
        </authorList>
    </citation>
    <scope>NUCLEOTIDE SEQUENCE</scope>
</reference>
<evidence type="ECO:0000256" key="1">
    <source>
        <dbReference type="SAM" id="MobiDB-lite"/>
    </source>
</evidence>
<feature type="region of interest" description="Disordered" evidence="1">
    <location>
        <begin position="1"/>
        <end position="32"/>
    </location>
</feature>
<accession>A0AAJ8DYF4</accession>
<dbReference type="GeneID" id="84591095"/>
<name>A0AAJ8DYF4_ASPNG</name>
<dbReference type="VEuPathDB" id="FungiDB:An05g00470"/>
<dbReference type="KEGG" id="ang:An05g00470"/>
<reference evidence="2" key="2">
    <citation type="submission" date="2025-08" db="UniProtKB">
        <authorList>
            <consortium name="RefSeq"/>
        </authorList>
    </citation>
    <scope>IDENTIFICATION</scope>
</reference>
<gene>
    <name evidence="2" type="ORF">An05g00470</name>
</gene>